<evidence type="ECO:0000256" key="16">
    <source>
        <dbReference type="SAM" id="SignalP"/>
    </source>
</evidence>
<evidence type="ECO:0000256" key="15">
    <source>
        <dbReference type="RuleBase" id="RU003357"/>
    </source>
</evidence>
<dbReference type="InterPro" id="IPR036942">
    <property type="entry name" value="Beta-barrel_TonB_sf"/>
</dbReference>
<evidence type="ECO:0000313" key="19">
    <source>
        <dbReference type="EMBL" id="RNI22360.1"/>
    </source>
</evidence>
<dbReference type="InterPro" id="IPR039426">
    <property type="entry name" value="TonB-dep_rcpt-like"/>
</dbReference>
<proteinExistence type="inferred from homology"/>
<dbReference type="SUPFAM" id="SSF56935">
    <property type="entry name" value="Porins"/>
    <property type="match status" value="1"/>
</dbReference>
<dbReference type="RefSeq" id="WP_123128718.1">
    <property type="nucleotide sequence ID" value="NZ_RJJD01000021.1"/>
</dbReference>
<keyword evidence="6 14" id="KW-0812">Transmembrane</keyword>
<reference evidence="19 20" key="1">
    <citation type="submission" date="2018-11" db="EMBL/GenBank/DDBJ databases">
        <title>Rufibacter latericius sp. nov., isolated from water in Baiyang Lake.</title>
        <authorList>
            <person name="Yang Y."/>
        </authorList>
    </citation>
    <scope>NUCLEOTIDE SEQUENCE [LARGE SCALE GENOMIC DNA]</scope>
    <source>
        <strain evidence="19 20">R-22-1c-1</strain>
    </source>
</reference>
<name>A0A3M9M9W7_9BACT</name>
<keyword evidence="9" id="KW-0406">Ion transport</keyword>
<dbReference type="OrthoDB" id="9758472at2"/>
<dbReference type="GO" id="GO:0030246">
    <property type="term" value="F:carbohydrate binding"/>
    <property type="evidence" value="ECO:0007669"/>
    <property type="project" value="InterPro"/>
</dbReference>
<dbReference type="Proteomes" id="UP000272117">
    <property type="component" value="Unassembled WGS sequence"/>
</dbReference>
<dbReference type="InterPro" id="IPR013784">
    <property type="entry name" value="Carb-bd-like_fold"/>
</dbReference>
<evidence type="ECO:0000256" key="11">
    <source>
        <dbReference type="ARBA" id="ARBA00023136"/>
    </source>
</evidence>
<dbReference type="Pfam" id="PF07715">
    <property type="entry name" value="Plug"/>
    <property type="match status" value="1"/>
</dbReference>
<keyword evidence="12 19" id="KW-0675">Receptor</keyword>
<feature type="domain" description="TonB-dependent receptor plug" evidence="18">
    <location>
        <begin position="140"/>
        <end position="237"/>
    </location>
</feature>
<dbReference type="GO" id="GO:0015344">
    <property type="term" value="F:siderophore uptake transmembrane transporter activity"/>
    <property type="evidence" value="ECO:0007669"/>
    <property type="project" value="TreeGrafter"/>
</dbReference>
<keyword evidence="20" id="KW-1185">Reference proteome</keyword>
<feature type="domain" description="TonB-dependent receptor-like beta-barrel" evidence="17">
    <location>
        <begin position="315"/>
        <end position="778"/>
    </location>
</feature>
<comment type="subcellular location">
    <subcellularLocation>
        <location evidence="1 14">Cell outer membrane</location>
        <topology evidence="1 14">Multi-pass membrane protein</topology>
    </subcellularLocation>
</comment>
<dbReference type="PANTHER" id="PTHR32552:SF68">
    <property type="entry name" value="FERRICHROME OUTER MEMBRANE TRANSPORTER_PHAGE RECEPTOR"/>
    <property type="match status" value="1"/>
</dbReference>
<evidence type="ECO:0000256" key="4">
    <source>
        <dbReference type="ARBA" id="ARBA00022452"/>
    </source>
</evidence>
<evidence type="ECO:0000256" key="13">
    <source>
        <dbReference type="ARBA" id="ARBA00023237"/>
    </source>
</evidence>
<sequence length="808" mass="89453">MTNIYHSPRFAFSSIFFALLLCSSLAFAQNGGVRGRITTPDGEPAAYVSVVLKELEKTTITSEEGVFFFRNVPFGTYTLQATFMGFQVEEQQVQISSERTQIQDITLTRTNQRLGEVVVTGRQTLNEKPLSVGKVPIKPLDLPQSVTIIGGEVLERQQAQVLSEVLQNVNGVYLSGTTGGTQEEISGRGFSFSSSNTFKNGARYNNTIMPETSGLERVEVMKGSNAILFGNVAAGGVLNLVTKKPRFESGGEVSMRVGSYDYYKPSLDVYGAINNSDKVAYRLNTTYLNAGSFRDGVKAERFYINPSLLVKAGAKTDILLEGDYLKDTRTPDFGVGAINYAIAQVPRSRFLGVSFAENNVEQKSAMATITHRFNQNWEIRSTSSFQNYNAAQISTTRPTSFVPFKDPVTGVTSFNGDLARSLQQSATDEKYYLTQLDLTGKFKTGFIEHSLLVGADADKYDTESPAFITQAYDTINIYDLNKFEPEANIPALGRRTYDTKNLTSRVGVYVQDLLSLSEKWKVLAGLRYSAIDVEGEGNTVVNREDTRTTTSTYDYAFSPRAGVVFQPTSNMSIFASYANSFAPNTGTDIYNQPLDPSITDQYEIGIKNELFKGLLSANLTAYQIRNSASPQTALFTADGKPNSNNTIKELAGEITSKGVELDLMSKSINGWSFIGGYSYNDTRYTKSNIYAKNDRLRYNPAHTANASVYYSFQNASLSGLNLGLSSFYAGDRFAGRNTRLTIQNDAYRLIDLPDYFLFDAHVGYNLQRLSLRLKMTNLLNKLSYNAHDDNSINPIAPRQFMATISYKL</sequence>
<accession>A0A3M9M9W7</accession>
<dbReference type="GO" id="GO:0015891">
    <property type="term" value="P:siderophore transport"/>
    <property type="evidence" value="ECO:0007669"/>
    <property type="project" value="InterPro"/>
</dbReference>
<evidence type="ECO:0000256" key="8">
    <source>
        <dbReference type="ARBA" id="ARBA00023004"/>
    </source>
</evidence>
<dbReference type="Pfam" id="PF00593">
    <property type="entry name" value="TonB_dep_Rec_b-barrel"/>
    <property type="match status" value="1"/>
</dbReference>
<dbReference type="SUPFAM" id="SSF49452">
    <property type="entry name" value="Starch-binding domain-like"/>
    <property type="match status" value="1"/>
</dbReference>
<evidence type="ECO:0000259" key="17">
    <source>
        <dbReference type="Pfam" id="PF00593"/>
    </source>
</evidence>
<dbReference type="Pfam" id="PF13715">
    <property type="entry name" value="CarbopepD_reg_2"/>
    <property type="match status" value="1"/>
</dbReference>
<gene>
    <name evidence="19" type="ORF">EFB08_19805</name>
</gene>
<keyword evidence="5" id="KW-0410">Iron transport</keyword>
<evidence type="ECO:0000256" key="2">
    <source>
        <dbReference type="ARBA" id="ARBA00009810"/>
    </source>
</evidence>
<dbReference type="Gene3D" id="2.40.170.20">
    <property type="entry name" value="TonB-dependent receptor, beta-barrel domain"/>
    <property type="match status" value="1"/>
</dbReference>
<evidence type="ECO:0000256" key="10">
    <source>
        <dbReference type="ARBA" id="ARBA00023077"/>
    </source>
</evidence>
<feature type="chain" id="PRO_5018039444" evidence="16">
    <location>
        <begin position="29"/>
        <end position="808"/>
    </location>
</feature>
<dbReference type="NCBIfam" id="TIGR01783">
    <property type="entry name" value="TonB-siderophor"/>
    <property type="match status" value="1"/>
</dbReference>
<dbReference type="InterPro" id="IPR037066">
    <property type="entry name" value="Plug_dom_sf"/>
</dbReference>
<keyword evidence="13 14" id="KW-0998">Cell outer membrane</keyword>
<dbReference type="PROSITE" id="PS52016">
    <property type="entry name" value="TONB_DEPENDENT_REC_3"/>
    <property type="match status" value="1"/>
</dbReference>
<dbReference type="AlphaFoldDB" id="A0A3M9M9W7"/>
<dbReference type="GO" id="GO:0038023">
    <property type="term" value="F:signaling receptor activity"/>
    <property type="evidence" value="ECO:0007669"/>
    <property type="project" value="InterPro"/>
</dbReference>
<dbReference type="InterPro" id="IPR012910">
    <property type="entry name" value="Plug_dom"/>
</dbReference>
<feature type="signal peptide" evidence="16">
    <location>
        <begin position="1"/>
        <end position="28"/>
    </location>
</feature>
<dbReference type="GO" id="GO:0009279">
    <property type="term" value="C:cell outer membrane"/>
    <property type="evidence" value="ECO:0007669"/>
    <property type="project" value="UniProtKB-SubCell"/>
</dbReference>
<keyword evidence="3 14" id="KW-0813">Transport</keyword>
<keyword evidence="7 16" id="KW-0732">Signal</keyword>
<evidence type="ECO:0000256" key="12">
    <source>
        <dbReference type="ARBA" id="ARBA00023170"/>
    </source>
</evidence>
<dbReference type="PANTHER" id="PTHR32552">
    <property type="entry name" value="FERRICHROME IRON RECEPTOR-RELATED"/>
    <property type="match status" value="1"/>
</dbReference>
<evidence type="ECO:0000259" key="18">
    <source>
        <dbReference type="Pfam" id="PF07715"/>
    </source>
</evidence>
<comment type="caution">
    <text evidence="19">The sequence shown here is derived from an EMBL/GenBank/DDBJ whole genome shotgun (WGS) entry which is preliminary data.</text>
</comment>
<evidence type="ECO:0000256" key="14">
    <source>
        <dbReference type="PROSITE-ProRule" id="PRU01360"/>
    </source>
</evidence>
<dbReference type="Gene3D" id="2.170.130.10">
    <property type="entry name" value="TonB-dependent receptor, plug domain"/>
    <property type="match status" value="1"/>
</dbReference>
<evidence type="ECO:0000256" key="9">
    <source>
        <dbReference type="ARBA" id="ARBA00023065"/>
    </source>
</evidence>
<keyword evidence="10 15" id="KW-0798">TonB box</keyword>
<evidence type="ECO:0000256" key="5">
    <source>
        <dbReference type="ARBA" id="ARBA00022496"/>
    </source>
</evidence>
<evidence type="ECO:0000256" key="7">
    <source>
        <dbReference type="ARBA" id="ARBA00022729"/>
    </source>
</evidence>
<dbReference type="InterPro" id="IPR010105">
    <property type="entry name" value="TonB_sidphr_rcpt"/>
</dbReference>
<keyword evidence="4 14" id="KW-1134">Transmembrane beta strand</keyword>
<evidence type="ECO:0000256" key="6">
    <source>
        <dbReference type="ARBA" id="ARBA00022692"/>
    </source>
</evidence>
<keyword evidence="11 14" id="KW-0472">Membrane</keyword>
<comment type="similarity">
    <text evidence="2 14 15">Belongs to the TonB-dependent receptor family.</text>
</comment>
<dbReference type="CDD" id="cd01347">
    <property type="entry name" value="ligand_gated_channel"/>
    <property type="match status" value="1"/>
</dbReference>
<dbReference type="Gene3D" id="2.60.40.1120">
    <property type="entry name" value="Carboxypeptidase-like, regulatory domain"/>
    <property type="match status" value="1"/>
</dbReference>
<evidence type="ECO:0000313" key="20">
    <source>
        <dbReference type="Proteomes" id="UP000272117"/>
    </source>
</evidence>
<organism evidence="19 20">
    <name type="scientific">Rufibacter latericius</name>
    <dbReference type="NCBI Taxonomy" id="2487040"/>
    <lineage>
        <taxon>Bacteria</taxon>
        <taxon>Pseudomonadati</taxon>
        <taxon>Bacteroidota</taxon>
        <taxon>Cytophagia</taxon>
        <taxon>Cytophagales</taxon>
        <taxon>Hymenobacteraceae</taxon>
        <taxon>Rufibacter</taxon>
    </lineage>
</organism>
<evidence type="ECO:0000256" key="3">
    <source>
        <dbReference type="ARBA" id="ARBA00022448"/>
    </source>
</evidence>
<keyword evidence="8" id="KW-0408">Iron</keyword>
<protein>
    <submittedName>
        <fullName evidence="19">TonB-dependent receptor</fullName>
    </submittedName>
</protein>
<evidence type="ECO:0000256" key="1">
    <source>
        <dbReference type="ARBA" id="ARBA00004571"/>
    </source>
</evidence>
<dbReference type="InterPro" id="IPR000531">
    <property type="entry name" value="Beta-barrel_TonB"/>
</dbReference>
<dbReference type="EMBL" id="RJJD01000021">
    <property type="protein sequence ID" value="RNI22360.1"/>
    <property type="molecule type" value="Genomic_DNA"/>
</dbReference>